<feature type="compositionally biased region" description="Basic and acidic residues" evidence="1">
    <location>
        <begin position="1"/>
        <end position="24"/>
    </location>
</feature>
<dbReference type="SMART" id="SM00347">
    <property type="entry name" value="HTH_MARR"/>
    <property type="match status" value="1"/>
</dbReference>
<dbReference type="Pfam" id="PF12802">
    <property type="entry name" value="MarR_2"/>
    <property type="match status" value="1"/>
</dbReference>
<evidence type="ECO:0000256" key="1">
    <source>
        <dbReference type="SAM" id="MobiDB-lite"/>
    </source>
</evidence>
<dbReference type="PROSITE" id="PS50995">
    <property type="entry name" value="HTH_MARR_2"/>
    <property type="match status" value="1"/>
</dbReference>
<evidence type="ECO:0000313" key="3">
    <source>
        <dbReference type="EMBL" id="SHH52537.1"/>
    </source>
</evidence>
<dbReference type="GO" id="GO:0006950">
    <property type="term" value="P:response to stress"/>
    <property type="evidence" value="ECO:0007669"/>
    <property type="project" value="TreeGrafter"/>
</dbReference>
<sequence length="175" mass="20743">MYDKKLEEPKLNKRKDKETEEGNSKGKRCRPRNPDNEPIGHKFKMITEKIHKHQDEALRKDDLTFSQMGVLLTILFHGEEPITTGEICEILHITHPSAVGLINRLEEKKMVERSPNPNDSRSSFIKLTKKAWDFLQKNRKYNEQMDQDLIKDFSEEEVKQLRNFLDRIYSNVEQF</sequence>
<evidence type="ECO:0000313" key="4">
    <source>
        <dbReference type="Proteomes" id="UP000184278"/>
    </source>
</evidence>
<dbReference type="PANTHER" id="PTHR33164">
    <property type="entry name" value="TRANSCRIPTIONAL REGULATOR, MARR FAMILY"/>
    <property type="match status" value="1"/>
</dbReference>
<feature type="region of interest" description="Disordered" evidence="1">
    <location>
        <begin position="1"/>
        <end position="40"/>
    </location>
</feature>
<gene>
    <name evidence="3" type="ORF">SAMN02745229_00584</name>
</gene>
<feature type="domain" description="HTH marR-type" evidence="2">
    <location>
        <begin position="36"/>
        <end position="170"/>
    </location>
</feature>
<dbReference type="InterPro" id="IPR039422">
    <property type="entry name" value="MarR/SlyA-like"/>
</dbReference>
<keyword evidence="4" id="KW-1185">Reference proteome</keyword>
<dbReference type="InterPro" id="IPR036390">
    <property type="entry name" value="WH_DNA-bd_sf"/>
</dbReference>
<dbReference type="STRING" id="1121131.SAMN02745229_00584"/>
<dbReference type="PANTHER" id="PTHR33164:SF43">
    <property type="entry name" value="HTH-TYPE TRANSCRIPTIONAL REPRESSOR YETL"/>
    <property type="match status" value="1"/>
</dbReference>
<dbReference type="PRINTS" id="PR00598">
    <property type="entry name" value="HTHMARR"/>
</dbReference>
<dbReference type="InterPro" id="IPR036388">
    <property type="entry name" value="WH-like_DNA-bd_sf"/>
</dbReference>
<dbReference type="InterPro" id="IPR000835">
    <property type="entry name" value="HTH_MarR-typ"/>
</dbReference>
<dbReference type="Gene3D" id="1.10.10.10">
    <property type="entry name" value="Winged helix-like DNA-binding domain superfamily/Winged helix DNA-binding domain"/>
    <property type="match status" value="1"/>
</dbReference>
<dbReference type="Proteomes" id="UP000184278">
    <property type="component" value="Unassembled WGS sequence"/>
</dbReference>
<dbReference type="GO" id="GO:0003677">
    <property type="term" value="F:DNA binding"/>
    <property type="evidence" value="ECO:0007669"/>
    <property type="project" value="UniProtKB-KW"/>
</dbReference>
<dbReference type="SUPFAM" id="SSF46785">
    <property type="entry name" value="Winged helix' DNA-binding domain"/>
    <property type="match status" value="1"/>
</dbReference>
<dbReference type="AlphaFoldDB" id="A0A1M5TP44"/>
<evidence type="ECO:0000259" key="2">
    <source>
        <dbReference type="PROSITE" id="PS50995"/>
    </source>
</evidence>
<dbReference type="RefSeq" id="WP_073385383.1">
    <property type="nucleotide sequence ID" value="NZ_FQXK01000005.1"/>
</dbReference>
<dbReference type="EMBL" id="FQXK01000005">
    <property type="protein sequence ID" value="SHH52537.1"/>
    <property type="molecule type" value="Genomic_DNA"/>
</dbReference>
<name>A0A1M5TP44_BUTFI</name>
<reference evidence="4" key="1">
    <citation type="submission" date="2016-11" db="EMBL/GenBank/DDBJ databases">
        <authorList>
            <person name="Varghese N."/>
            <person name="Submissions S."/>
        </authorList>
    </citation>
    <scope>NUCLEOTIDE SEQUENCE [LARGE SCALE GENOMIC DNA]</scope>
    <source>
        <strain evidence="4">DSM 3071</strain>
    </source>
</reference>
<organism evidence="3 4">
    <name type="scientific">Butyrivibrio fibrisolvens DSM 3071</name>
    <dbReference type="NCBI Taxonomy" id="1121131"/>
    <lineage>
        <taxon>Bacteria</taxon>
        <taxon>Bacillati</taxon>
        <taxon>Bacillota</taxon>
        <taxon>Clostridia</taxon>
        <taxon>Lachnospirales</taxon>
        <taxon>Lachnospiraceae</taxon>
        <taxon>Butyrivibrio</taxon>
    </lineage>
</organism>
<dbReference type="OrthoDB" id="2297442at2"/>
<dbReference type="GeneID" id="89510511"/>
<protein>
    <submittedName>
        <fullName evidence="3">DNA-binding transcriptional regulator, MarR family</fullName>
    </submittedName>
</protein>
<proteinExistence type="predicted"/>
<dbReference type="GO" id="GO:0003700">
    <property type="term" value="F:DNA-binding transcription factor activity"/>
    <property type="evidence" value="ECO:0007669"/>
    <property type="project" value="InterPro"/>
</dbReference>
<accession>A0A1M5TP44</accession>
<keyword evidence="3" id="KW-0238">DNA-binding</keyword>